<evidence type="ECO:0000313" key="1">
    <source>
        <dbReference type="EMBL" id="MCG4610076.1"/>
    </source>
</evidence>
<reference evidence="1 2" key="1">
    <citation type="submission" date="2022-01" db="EMBL/GenBank/DDBJ databases">
        <title>Collection of gut derived symbiotic bacterial strains cultured from healthy donors.</title>
        <authorList>
            <person name="Lin H."/>
            <person name="Kohout C."/>
            <person name="Waligurski E."/>
            <person name="Pamer E.G."/>
        </authorList>
    </citation>
    <scope>NUCLEOTIDE SEQUENCE [LARGE SCALE GENOMIC DNA]</scope>
    <source>
        <strain evidence="1 2">DFI.7.58</strain>
    </source>
</reference>
<dbReference type="Proteomes" id="UP001298681">
    <property type="component" value="Unassembled WGS sequence"/>
</dbReference>
<dbReference type="EMBL" id="JAKNHQ010000003">
    <property type="protein sequence ID" value="MCG4610076.1"/>
    <property type="molecule type" value="Genomic_DNA"/>
</dbReference>
<name>A0ABS9MGZ3_9FIRM</name>
<keyword evidence="2" id="KW-1185">Reference proteome</keyword>
<dbReference type="RefSeq" id="WP_237966484.1">
    <property type="nucleotide sequence ID" value="NZ_JAKNHQ010000003.1"/>
</dbReference>
<gene>
    <name evidence="1" type="ORF">L0P57_03870</name>
</gene>
<comment type="caution">
    <text evidence="1">The sequence shown here is derived from an EMBL/GenBank/DDBJ whole genome shotgun (WGS) entry which is preliminary data.</text>
</comment>
<accession>A0ABS9MGZ3</accession>
<sequence length="464" mass="53201">MRDAQQNRLEQYRDDLKGNPAMERRIRGLPAAGNDPMAAVCQYVLAPALGEFTLWLLYHTLKSGKQRLYFLARDGYLMSRAALLFCETLQLPLVCRYLSCSRYSLRIPFFHLDQGAALDAICRGGTHVTLDQILARAGLTEQERRLVAGELSLPWKAGDVIPYAKLQEVRRRLQQCERFLDAMNCHSRDAMPGLAGYLQQEGLLEEVPDAIVDSGWVGSMQMALNEVLASMGRTKPLEGYYWGLYALPPGADRGAYHCYDFAPDHGLTPKIFFNNCLFEAIFTAPHGMTTGYRRMGEQYLPHYGLSDAHRNAFVHRLERLMMPYIERLADETRETGLQPEAIARDRETIQRLLARFMTTPSKAEVECFGSLPFSDDVLEGGEQPLAAPLTEKELAENHLFHKLFALSGKIKKPVRESAWYEGSVVRCGKHIRYHLWQYTLYKWIRYSKKQMQTRRGKRRDRKHD</sequence>
<organism evidence="1 2">
    <name type="scientific">Anaeromassilibacillus senegalensis</name>
    <dbReference type="NCBI Taxonomy" id="1673717"/>
    <lineage>
        <taxon>Bacteria</taxon>
        <taxon>Bacillati</taxon>
        <taxon>Bacillota</taxon>
        <taxon>Clostridia</taxon>
        <taxon>Eubacteriales</taxon>
        <taxon>Acutalibacteraceae</taxon>
        <taxon>Anaeromassilibacillus</taxon>
    </lineage>
</organism>
<protein>
    <submittedName>
        <fullName evidence="1">Uncharacterized protein</fullName>
    </submittedName>
</protein>
<proteinExistence type="predicted"/>
<evidence type="ECO:0000313" key="2">
    <source>
        <dbReference type="Proteomes" id="UP001298681"/>
    </source>
</evidence>